<accession>A0ABP0MIC6</accession>
<comment type="caution">
    <text evidence="1">The sequence shown here is derived from an EMBL/GenBank/DDBJ whole genome shotgun (WGS) entry which is preliminary data.</text>
</comment>
<evidence type="ECO:0000313" key="2">
    <source>
        <dbReference type="Proteomes" id="UP001642484"/>
    </source>
</evidence>
<proteinExistence type="predicted"/>
<dbReference type="Proteomes" id="UP001642484">
    <property type="component" value="Unassembled WGS sequence"/>
</dbReference>
<sequence>MKRWGALQRSGMQAMTLIFRDAKIPRSQWLAGVAVEHDAYVHEESTRTSTRLIIGVHTASSAEVHAGREMAMRAIGQRNAGTCNKIFGAQRQIRWCSRLRGSKMVAEEMGIACWSWWCGGARIVAPLRKGVWAHSETAVFCHFSLGFGMKGKITLRPLEAHQNRMWKNVVGAKWQL</sequence>
<evidence type="ECO:0000313" key="1">
    <source>
        <dbReference type="EMBL" id="CAK9051239.1"/>
    </source>
</evidence>
<name>A0ABP0MIC6_9DINO</name>
<organism evidence="1 2">
    <name type="scientific">Durusdinium trenchii</name>
    <dbReference type="NCBI Taxonomy" id="1381693"/>
    <lineage>
        <taxon>Eukaryota</taxon>
        <taxon>Sar</taxon>
        <taxon>Alveolata</taxon>
        <taxon>Dinophyceae</taxon>
        <taxon>Suessiales</taxon>
        <taxon>Symbiodiniaceae</taxon>
        <taxon>Durusdinium</taxon>
    </lineage>
</organism>
<keyword evidence="2" id="KW-1185">Reference proteome</keyword>
<protein>
    <submittedName>
        <fullName evidence="1">Uncharacterized protein</fullName>
    </submittedName>
</protein>
<gene>
    <name evidence="1" type="ORF">CCMP2556_LOCUS26041</name>
</gene>
<reference evidence="1 2" key="1">
    <citation type="submission" date="2024-02" db="EMBL/GenBank/DDBJ databases">
        <authorList>
            <person name="Chen Y."/>
            <person name="Shah S."/>
            <person name="Dougan E. K."/>
            <person name="Thang M."/>
            <person name="Chan C."/>
        </authorList>
    </citation>
    <scope>NUCLEOTIDE SEQUENCE [LARGE SCALE GENOMIC DNA]</scope>
</reference>
<dbReference type="EMBL" id="CAXAMN010017780">
    <property type="protein sequence ID" value="CAK9051239.1"/>
    <property type="molecule type" value="Genomic_DNA"/>
</dbReference>